<protein>
    <submittedName>
        <fullName evidence="7">Major Facilitator Superfamily protein</fullName>
    </submittedName>
</protein>
<dbReference type="PANTHER" id="PTHR23513">
    <property type="entry name" value="INTEGRAL MEMBRANE EFFLUX PROTEIN-RELATED"/>
    <property type="match status" value="1"/>
</dbReference>
<dbReference type="Gene3D" id="1.20.1250.20">
    <property type="entry name" value="MFS general substrate transporter like domains"/>
    <property type="match status" value="1"/>
</dbReference>
<evidence type="ECO:0000256" key="5">
    <source>
        <dbReference type="ARBA" id="ARBA00023136"/>
    </source>
</evidence>
<evidence type="ECO:0000313" key="7">
    <source>
        <dbReference type="EMBL" id="KQB83151.1"/>
    </source>
</evidence>
<evidence type="ECO:0000256" key="4">
    <source>
        <dbReference type="ARBA" id="ARBA00022989"/>
    </source>
</evidence>
<evidence type="ECO:0000256" key="2">
    <source>
        <dbReference type="ARBA" id="ARBA00022475"/>
    </source>
</evidence>
<evidence type="ECO:0000256" key="6">
    <source>
        <dbReference type="SAM" id="Phobius"/>
    </source>
</evidence>
<dbReference type="GO" id="GO:0005886">
    <property type="term" value="C:plasma membrane"/>
    <property type="evidence" value="ECO:0007669"/>
    <property type="project" value="UniProtKB-SubCell"/>
</dbReference>
<dbReference type="GO" id="GO:0022857">
    <property type="term" value="F:transmembrane transporter activity"/>
    <property type="evidence" value="ECO:0007669"/>
    <property type="project" value="InterPro"/>
</dbReference>
<feature type="transmembrane region" description="Helical" evidence="6">
    <location>
        <begin position="217"/>
        <end position="238"/>
    </location>
</feature>
<feature type="transmembrane region" description="Helical" evidence="6">
    <location>
        <begin position="191"/>
        <end position="211"/>
    </location>
</feature>
<evidence type="ECO:0000256" key="3">
    <source>
        <dbReference type="ARBA" id="ARBA00022692"/>
    </source>
</evidence>
<keyword evidence="3 6" id="KW-0812">Transmembrane</keyword>
<name>A0A0Q1DSW7_9CORY</name>
<feature type="transmembrane region" description="Helical" evidence="6">
    <location>
        <begin position="113"/>
        <end position="130"/>
    </location>
</feature>
<comment type="subcellular location">
    <subcellularLocation>
        <location evidence="1">Cell membrane</location>
        <topology evidence="1">Multi-pass membrane protein</topology>
    </subcellularLocation>
</comment>
<reference evidence="7 8" key="1">
    <citation type="submission" date="2015-10" db="EMBL/GenBank/DDBJ databases">
        <title>Corynebacteirum lowii and Corynebacterium oculi species nova, derived from human clinical disease and and emended description of Corynebacterium mastiditis.</title>
        <authorList>
            <person name="Bernard K."/>
            <person name="Pacheco A.L."/>
            <person name="Mcdougall C."/>
            <person name="Burtx T."/>
            <person name="Weibe D."/>
            <person name="Tyler S."/>
            <person name="Olson A.B."/>
            <person name="Cnockaert M."/>
            <person name="Eguchi H."/>
            <person name="Kuwahara T."/>
            <person name="Nakayama-Imaohji H."/>
            <person name="Boudewijins M."/>
            <person name="Van Hoecke F."/>
            <person name="Bernier A.-M."/>
            <person name="Vandamme P."/>
        </authorList>
    </citation>
    <scope>NUCLEOTIDE SEQUENCE [LARGE SCALE GENOMIC DNA]</scope>
    <source>
        <strain evidence="7 8">NML 130210</strain>
    </source>
</reference>
<comment type="caution">
    <text evidence="7">The sequence shown here is derived from an EMBL/GenBank/DDBJ whole genome shotgun (WGS) entry which is preliminary data.</text>
</comment>
<organism evidence="7 8">
    <name type="scientific">Corynebacterium oculi</name>
    <dbReference type="NCBI Taxonomy" id="1544416"/>
    <lineage>
        <taxon>Bacteria</taxon>
        <taxon>Bacillati</taxon>
        <taxon>Actinomycetota</taxon>
        <taxon>Actinomycetes</taxon>
        <taxon>Mycobacteriales</taxon>
        <taxon>Corynebacteriaceae</taxon>
        <taxon>Corynebacterium</taxon>
    </lineage>
</organism>
<dbReference type="SUPFAM" id="SSF103473">
    <property type="entry name" value="MFS general substrate transporter"/>
    <property type="match status" value="1"/>
</dbReference>
<dbReference type="PANTHER" id="PTHR23513:SF6">
    <property type="entry name" value="MAJOR FACILITATOR SUPERFAMILY ASSOCIATED DOMAIN-CONTAINING PROTEIN"/>
    <property type="match status" value="1"/>
</dbReference>
<dbReference type="InterPro" id="IPR036259">
    <property type="entry name" value="MFS_trans_sf"/>
</dbReference>
<keyword evidence="4 6" id="KW-1133">Transmembrane helix</keyword>
<dbReference type="Proteomes" id="UP000050517">
    <property type="component" value="Unassembled WGS sequence"/>
</dbReference>
<keyword evidence="8" id="KW-1185">Reference proteome</keyword>
<keyword evidence="5 6" id="KW-0472">Membrane</keyword>
<feature type="transmembrane region" description="Helical" evidence="6">
    <location>
        <begin position="250"/>
        <end position="272"/>
    </location>
</feature>
<feature type="transmembrane region" description="Helical" evidence="6">
    <location>
        <begin position="47"/>
        <end position="65"/>
    </location>
</feature>
<dbReference type="InterPro" id="IPR011701">
    <property type="entry name" value="MFS"/>
</dbReference>
<evidence type="ECO:0000256" key="1">
    <source>
        <dbReference type="ARBA" id="ARBA00004651"/>
    </source>
</evidence>
<gene>
    <name evidence="7" type="ORF">Cocul_02124</name>
</gene>
<dbReference type="AlphaFoldDB" id="A0A0Q1DSW7"/>
<accession>A0A0Q1DSW7</accession>
<dbReference type="Pfam" id="PF07690">
    <property type="entry name" value="MFS_1"/>
    <property type="match status" value="1"/>
</dbReference>
<sequence length="331" mass="34400">MAISVHFAVTGAGVSMVTATLLAGAIAQIVFSPLLAPLFDRHPARRLAVLASMVDMAILLVLIAWPLPWVLVLGACASSTTAGLIIPALLNIAERLDGRGAAVAFSRMDTARLVGDFSGLMLGGFLVQVVSLRSVFALELCASAILIVTVLAFTPATPMAPQEMKEGFLRRVWQAPALLLRNPQVRSALQSLWGAIVFTSIYNVALVYFAVDVLHAGGVGYAILTQAFIAGRIVGAKASSRIPEGRSRMVLRLAGVVMGSAIVLATLSGSVAGGGPRVSRGGDRQCGAGGGAAAAGGARRARIRATQGAIRDVGGQYLRDDGGVRHQRARR</sequence>
<feature type="transmembrane region" description="Helical" evidence="6">
    <location>
        <begin position="136"/>
        <end position="156"/>
    </location>
</feature>
<keyword evidence="2" id="KW-1003">Cell membrane</keyword>
<proteinExistence type="predicted"/>
<feature type="transmembrane region" description="Helical" evidence="6">
    <location>
        <begin position="71"/>
        <end position="92"/>
    </location>
</feature>
<dbReference type="PATRIC" id="fig|1544416.3.peg.2119"/>
<dbReference type="EMBL" id="LKST01000004">
    <property type="protein sequence ID" value="KQB83151.1"/>
    <property type="molecule type" value="Genomic_DNA"/>
</dbReference>
<feature type="transmembrane region" description="Helical" evidence="6">
    <location>
        <begin position="12"/>
        <end position="35"/>
    </location>
</feature>
<evidence type="ECO:0000313" key="8">
    <source>
        <dbReference type="Proteomes" id="UP000050517"/>
    </source>
</evidence>